<dbReference type="InterPro" id="IPR010982">
    <property type="entry name" value="Lambda_DNA-bd_dom_sf"/>
</dbReference>
<evidence type="ECO:0000313" key="2">
    <source>
        <dbReference type="EMBL" id="WTT18157.1"/>
    </source>
</evidence>
<organism evidence="2">
    <name type="scientific">Streptomyces sp. NBC_00093</name>
    <dbReference type="NCBI Taxonomy" id="2975649"/>
    <lineage>
        <taxon>Bacteria</taxon>
        <taxon>Bacillati</taxon>
        <taxon>Actinomycetota</taxon>
        <taxon>Actinomycetes</taxon>
        <taxon>Kitasatosporales</taxon>
        <taxon>Streptomycetaceae</taxon>
        <taxon>Streptomyces</taxon>
    </lineage>
</organism>
<dbReference type="AlphaFoldDB" id="A0AAU2A2P2"/>
<dbReference type="CDD" id="cd00093">
    <property type="entry name" value="HTH_XRE"/>
    <property type="match status" value="1"/>
</dbReference>
<dbReference type="PROSITE" id="PS50943">
    <property type="entry name" value="HTH_CROC1"/>
    <property type="match status" value="1"/>
</dbReference>
<name>A0AAU2A2P2_9ACTN</name>
<proteinExistence type="predicted"/>
<dbReference type="Pfam" id="PF19054">
    <property type="entry name" value="DUF5753"/>
    <property type="match status" value="1"/>
</dbReference>
<accession>A0AAU2A2P2</accession>
<dbReference type="SUPFAM" id="SSF47413">
    <property type="entry name" value="lambda repressor-like DNA-binding domains"/>
    <property type="match status" value="1"/>
</dbReference>
<dbReference type="Gene3D" id="1.10.260.40">
    <property type="entry name" value="lambda repressor-like DNA-binding domains"/>
    <property type="match status" value="1"/>
</dbReference>
<evidence type="ECO:0000259" key="1">
    <source>
        <dbReference type="PROSITE" id="PS50943"/>
    </source>
</evidence>
<dbReference type="InterPro" id="IPR043917">
    <property type="entry name" value="DUF5753"/>
</dbReference>
<protein>
    <submittedName>
        <fullName evidence="2">Helix-turn-helix domain-containing protein</fullName>
    </submittedName>
</protein>
<reference evidence="2" key="1">
    <citation type="submission" date="2022-10" db="EMBL/GenBank/DDBJ databases">
        <title>The complete genomes of actinobacterial strains from the NBC collection.</title>
        <authorList>
            <person name="Joergensen T.S."/>
            <person name="Alvarez Arevalo M."/>
            <person name="Sterndorff E.B."/>
            <person name="Faurdal D."/>
            <person name="Vuksanovic O."/>
            <person name="Mourched A.-S."/>
            <person name="Charusanti P."/>
            <person name="Shaw S."/>
            <person name="Blin K."/>
            <person name="Weber T."/>
        </authorList>
    </citation>
    <scope>NUCLEOTIDE SEQUENCE</scope>
    <source>
        <strain evidence="2">NBC_00093</strain>
    </source>
</reference>
<feature type="domain" description="HTH cro/C1-type" evidence="1">
    <location>
        <begin position="19"/>
        <end position="72"/>
    </location>
</feature>
<gene>
    <name evidence="2" type="ORF">OHA22_22765</name>
</gene>
<dbReference type="EMBL" id="CP108222">
    <property type="protein sequence ID" value="WTT18157.1"/>
    <property type="molecule type" value="Genomic_DNA"/>
</dbReference>
<dbReference type="Pfam" id="PF13560">
    <property type="entry name" value="HTH_31"/>
    <property type="match status" value="1"/>
</dbReference>
<dbReference type="GO" id="GO:0003677">
    <property type="term" value="F:DNA binding"/>
    <property type="evidence" value="ECO:0007669"/>
    <property type="project" value="InterPro"/>
</dbReference>
<sequence length="295" mass="32732">MAEGPTGSTVPRRQLGRYLRDLRNQARLTVRAAARKLEWSEAKMWRIETGQTSLRSLDVEAMCKVYGAPDNLRDALMGLAKETKARGWWHAYGDVIPDGFDLFIGLEEAACDVDWYESELIPGLLQTADYARTVMGADNPAEDDEEIERRVNLRTARQVLLTRATEPTRLNVALNEAVLRRPVGGTTVMAGQLRHLLKVGEYPNVTIKVVPFDAGLHLGVMSGPFGILRFPLNGEGSPTEPPTVYADGYTGDLYLDKASEVARYEAAFDNIWNTALDDQASRDLISEVVGSYEKN</sequence>
<dbReference type="InterPro" id="IPR001387">
    <property type="entry name" value="Cro/C1-type_HTH"/>
</dbReference>